<dbReference type="GO" id="GO:0001228">
    <property type="term" value="F:DNA-binding transcription activator activity, RNA polymerase II-specific"/>
    <property type="evidence" value="ECO:0007669"/>
    <property type="project" value="TreeGrafter"/>
</dbReference>
<evidence type="ECO:0008006" key="11">
    <source>
        <dbReference type="Google" id="ProtNLM"/>
    </source>
</evidence>
<dbReference type="InterPro" id="IPR050936">
    <property type="entry name" value="AP-1-like"/>
</dbReference>
<feature type="compositionally biased region" description="Polar residues" evidence="8">
    <location>
        <begin position="1"/>
        <end position="26"/>
    </location>
</feature>
<dbReference type="AlphaFoldDB" id="A0A423X551"/>
<comment type="similarity">
    <text evidence="2">Belongs to the bZIP family.</text>
</comment>
<feature type="coiled-coil region" evidence="7">
    <location>
        <begin position="78"/>
        <end position="112"/>
    </location>
</feature>
<keyword evidence="3" id="KW-0805">Transcription regulation</keyword>
<dbReference type="CDD" id="cd14688">
    <property type="entry name" value="bZIP_YAP"/>
    <property type="match status" value="1"/>
</dbReference>
<name>A0A423X551_9PEZI</name>
<comment type="subcellular location">
    <subcellularLocation>
        <location evidence="1">Nucleus</location>
    </subcellularLocation>
</comment>
<keyword evidence="6" id="KW-0539">Nucleus</keyword>
<dbReference type="Gene3D" id="1.20.5.170">
    <property type="match status" value="1"/>
</dbReference>
<dbReference type="STRING" id="356882.A0A423X551"/>
<dbReference type="InterPro" id="IPR046347">
    <property type="entry name" value="bZIP_sf"/>
</dbReference>
<keyword evidence="5" id="KW-0804">Transcription</keyword>
<dbReference type="OrthoDB" id="5218140at2759"/>
<proteinExistence type="inferred from homology"/>
<evidence type="ECO:0000256" key="4">
    <source>
        <dbReference type="ARBA" id="ARBA00023125"/>
    </source>
</evidence>
<dbReference type="GO" id="GO:0000976">
    <property type="term" value="F:transcription cis-regulatory region binding"/>
    <property type="evidence" value="ECO:0007669"/>
    <property type="project" value="InterPro"/>
</dbReference>
<dbReference type="Proteomes" id="UP000283895">
    <property type="component" value="Unassembled WGS sequence"/>
</dbReference>
<dbReference type="EMBL" id="LKEA01000002">
    <property type="protein sequence ID" value="ROW11055.1"/>
    <property type="molecule type" value="Genomic_DNA"/>
</dbReference>
<protein>
    <recommendedName>
        <fullName evidence="11">BZIP domain-containing protein</fullName>
    </recommendedName>
</protein>
<keyword evidence="10" id="KW-1185">Reference proteome</keyword>
<keyword evidence="7" id="KW-0175">Coiled coil</keyword>
<evidence type="ECO:0000256" key="2">
    <source>
        <dbReference type="ARBA" id="ARBA00007163"/>
    </source>
</evidence>
<feature type="region of interest" description="Disordered" evidence="8">
    <location>
        <begin position="1"/>
        <end position="72"/>
    </location>
</feature>
<accession>A0A423X551</accession>
<evidence type="ECO:0000256" key="3">
    <source>
        <dbReference type="ARBA" id="ARBA00023015"/>
    </source>
</evidence>
<gene>
    <name evidence="9" type="ORF">VMCG_01097</name>
</gene>
<evidence type="ECO:0000256" key="8">
    <source>
        <dbReference type="SAM" id="MobiDB-lite"/>
    </source>
</evidence>
<evidence type="ECO:0000256" key="6">
    <source>
        <dbReference type="ARBA" id="ARBA00023242"/>
    </source>
</evidence>
<keyword evidence="4" id="KW-0238">DNA-binding</keyword>
<dbReference type="PANTHER" id="PTHR40621:SF11">
    <property type="entry name" value="TRANSCRIPTION FACTOR KAPC-RELATED"/>
    <property type="match status" value="1"/>
</dbReference>
<sequence>MTKQQDPMSDRPSFTTFWRNSQNGTTAKELKFVQSVPGQPSNKVERKSQESEQVAKSKRRAQVRKAQVQHRQRKADYVKQLEDNIAGIRDKIADAEGQRQMLRSENEAIRAQLSAPAGFDQALAPENGFNPLPSYLPMLDGEVPMESFDLDPSFDLDYFPMDPNLNDYVNTTTSFDTLDLPSGTTSGTGSSVYGSLGNSDTSSPFPFIHEIATDQPQQTMDLFLA</sequence>
<dbReference type="GO" id="GO:0090575">
    <property type="term" value="C:RNA polymerase II transcription regulator complex"/>
    <property type="evidence" value="ECO:0007669"/>
    <property type="project" value="TreeGrafter"/>
</dbReference>
<reference evidence="9 10" key="1">
    <citation type="submission" date="2015-09" db="EMBL/GenBank/DDBJ databases">
        <title>Host preference determinants of Valsa canker pathogens revealed by comparative genomics.</title>
        <authorList>
            <person name="Yin Z."/>
            <person name="Huang L."/>
        </authorList>
    </citation>
    <scope>NUCLEOTIDE SEQUENCE [LARGE SCALE GENOMIC DNA]</scope>
    <source>
        <strain evidence="9 10">03-1</strain>
    </source>
</reference>
<comment type="caution">
    <text evidence="9">The sequence shown here is derived from an EMBL/GenBank/DDBJ whole genome shotgun (WGS) entry which is preliminary data.</text>
</comment>
<evidence type="ECO:0000256" key="1">
    <source>
        <dbReference type="ARBA" id="ARBA00004123"/>
    </source>
</evidence>
<feature type="compositionally biased region" description="Basic and acidic residues" evidence="8">
    <location>
        <begin position="43"/>
        <end position="55"/>
    </location>
</feature>
<evidence type="ECO:0000313" key="10">
    <source>
        <dbReference type="Proteomes" id="UP000283895"/>
    </source>
</evidence>
<organism evidence="9 10">
    <name type="scientific">Cytospora schulzeri</name>
    <dbReference type="NCBI Taxonomy" id="448051"/>
    <lineage>
        <taxon>Eukaryota</taxon>
        <taxon>Fungi</taxon>
        <taxon>Dikarya</taxon>
        <taxon>Ascomycota</taxon>
        <taxon>Pezizomycotina</taxon>
        <taxon>Sordariomycetes</taxon>
        <taxon>Sordariomycetidae</taxon>
        <taxon>Diaporthales</taxon>
        <taxon>Cytosporaceae</taxon>
        <taxon>Cytospora</taxon>
    </lineage>
</organism>
<evidence type="ECO:0000313" key="9">
    <source>
        <dbReference type="EMBL" id="ROW11055.1"/>
    </source>
</evidence>
<evidence type="ECO:0000256" key="7">
    <source>
        <dbReference type="SAM" id="Coils"/>
    </source>
</evidence>
<dbReference type="PANTHER" id="PTHR40621">
    <property type="entry name" value="TRANSCRIPTION FACTOR KAPC-RELATED"/>
    <property type="match status" value="1"/>
</dbReference>
<evidence type="ECO:0000256" key="5">
    <source>
        <dbReference type="ARBA" id="ARBA00023163"/>
    </source>
</evidence>
<dbReference type="SUPFAM" id="SSF57959">
    <property type="entry name" value="Leucine zipper domain"/>
    <property type="match status" value="1"/>
</dbReference>
<feature type="compositionally biased region" description="Basic residues" evidence="8">
    <location>
        <begin position="56"/>
        <end position="72"/>
    </location>
</feature>